<dbReference type="GO" id="GO:0005886">
    <property type="term" value="C:plasma membrane"/>
    <property type="evidence" value="ECO:0007669"/>
    <property type="project" value="TreeGrafter"/>
</dbReference>
<dbReference type="GO" id="GO:0043001">
    <property type="term" value="P:Golgi to plasma membrane protein transport"/>
    <property type="evidence" value="ECO:0007669"/>
    <property type="project" value="TreeGrafter"/>
</dbReference>
<organism evidence="6 7">
    <name type="scientific">Cyprinus carpio</name>
    <name type="common">Common carp</name>
    <dbReference type="NCBI Taxonomy" id="7962"/>
    <lineage>
        <taxon>Eukaryota</taxon>
        <taxon>Metazoa</taxon>
        <taxon>Chordata</taxon>
        <taxon>Craniata</taxon>
        <taxon>Vertebrata</taxon>
        <taxon>Euteleostomi</taxon>
        <taxon>Actinopterygii</taxon>
        <taxon>Neopterygii</taxon>
        <taxon>Teleostei</taxon>
        <taxon>Ostariophysi</taxon>
        <taxon>Cypriniformes</taxon>
        <taxon>Cyprinidae</taxon>
        <taxon>Cyprininae</taxon>
        <taxon>Cyprinus</taxon>
    </lineage>
</organism>
<reference evidence="6" key="1">
    <citation type="submission" date="2025-05" db="UniProtKB">
        <authorList>
            <consortium name="Ensembl"/>
        </authorList>
    </citation>
    <scope>IDENTIFICATION</scope>
</reference>
<dbReference type="PANTHER" id="PTHR47462:SF1">
    <property type="entry name" value="VESICLE-ASSOCIATED MEMBRANE PROTEIN 5"/>
    <property type="match status" value="1"/>
</dbReference>
<name>A0A8C1P0T7_CYPCA</name>
<keyword evidence="4" id="KW-0812">Transmembrane</keyword>
<dbReference type="PROSITE" id="PS50892">
    <property type="entry name" value="V_SNARE"/>
    <property type="match status" value="1"/>
</dbReference>
<protein>
    <submittedName>
        <fullName evidence="6">Vesicle-associated membrane protein 5</fullName>
    </submittedName>
</protein>
<dbReference type="InterPro" id="IPR001388">
    <property type="entry name" value="Synaptobrevin-like"/>
</dbReference>
<dbReference type="PANTHER" id="PTHR47462">
    <property type="entry name" value="VESICLE-ASSOCIATED MEMBRANE PROTEIN 5"/>
    <property type="match status" value="1"/>
</dbReference>
<accession>A0A8C1P0T7</accession>
<dbReference type="InterPro" id="IPR042166">
    <property type="entry name" value="Vamp5"/>
</dbReference>
<dbReference type="Pfam" id="PF00957">
    <property type="entry name" value="Synaptobrevin"/>
    <property type="match status" value="1"/>
</dbReference>
<dbReference type="PRINTS" id="PR00219">
    <property type="entry name" value="SYNAPTOBREVN"/>
</dbReference>
<dbReference type="Proteomes" id="UP000694700">
    <property type="component" value="Unplaced"/>
</dbReference>
<proteinExistence type="inferred from homology"/>
<evidence type="ECO:0000313" key="6">
    <source>
        <dbReference type="Ensembl" id="ENSCCRP00010099198.1"/>
    </source>
</evidence>
<evidence type="ECO:0000259" key="5">
    <source>
        <dbReference type="PROSITE" id="PS50892"/>
    </source>
</evidence>
<dbReference type="Ensembl" id="ENSCCRT00015095662.1">
    <property type="protein sequence ID" value="ENSCCRP00015092683.1"/>
    <property type="gene ID" value="ENSCCRG00015037365.1"/>
</dbReference>
<dbReference type="InterPro" id="IPR042581">
    <property type="entry name" value="VAMP5_R-SNARE"/>
</dbReference>
<keyword evidence="3" id="KW-0175">Coiled coil</keyword>
<evidence type="ECO:0000313" key="7">
    <source>
        <dbReference type="Proteomes" id="UP000694427"/>
    </source>
</evidence>
<keyword evidence="4" id="KW-1133">Transmembrane helix</keyword>
<feature type="domain" description="V-SNARE coiled-coil homology" evidence="5">
    <location>
        <begin position="39"/>
        <end position="99"/>
    </location>
</feature>
<dbReference type="GO" id="GO:0012505">
    <property type="term" value="C:endomembrane system"/>
    <property type="evidence" value="ECO:0007669"/>
    <property type="project" value="UniProtKB-SubCell"/>
</dbReference>
<feature type="transmembrane region" description="Helical" evidence="4">
    <location>
        <begin position="105"/>
        <end position="126"/>
    </location>
</feature>
<comment type="similarity">
    <text evidence="1">Belongs to the synaptobrevin family.</text>
</comment>
<dbReference type="Ensembl" id="ENSCCRT00010110024.1">
    <property type="protein sequence ID" value="ENSCCRP00010099198.1"/>
    <property type="gene ID" value="ENSCCRG00010043465.1"/>
</dbReference>
<dbReference type="SUPFAM" id="SSF58038">
    <property type="entry name" value="SNARE fusion complex"/>
    <property type="match status" value="1"/>
</dbReference>
<sequence>MLLQKLIDDNVCCVKDVCQSFCVSQYIYFFCPQEKGQSRLRQAQQDVEDIKVIMLDNIDKADERAGKLGELEDRADKLLVKSEQFSKTSTKVKQKKRWENIKYKVIIAAVVAAVLLGIIVAVAVSLSREDSKNTPEDTSAAQAPGDG</sequence>
<dbReference type="AlphaFoldDB" id="A0A8C1P0T7"/>
<dbReference type="Proteomes" id="UP000694427">
    <property type="component" value="Unplaced"/>
</dbReference>
<dbReference type="InterPro" id="IPR042855">
    <property type="entry name" value="V_SNARE_CC"/>
</dbReference>
<keyword evidence="7" id="KW-1185">Reference proteome</keyword>
<comment type="subcellular location">
    <subcellularLocation>
        <location evidence="2">Endomembrane system</location>
        <topology evidence="2">Single-pass type IV membrane protein</topology>
    </subcellularLocation>
</comment>
<evidence type="ECO:0000256" key="4">
    <source>
        <dbReference type="SAM" id="Phobius"/>
    </source>
</evidence>
<dbReference type="Gene3D" id="1.20.5.110">
    <property type="match status" value="1"/>
</dbReference>
<dbReference type="Ensembl" id="ENSCCRT00020087493.1">
    <property type="protein sequence ID" value="ENSCCRP00020079841.1"/>
    <property type="gene ID" value="ENSCCRG00020037073.1"/>
</dbReference>
<dbReference type="CDD" id="cd15872">
    <property type="entry name" value="R-SNARE_VAMP5"/>
    <property type="match status" value="1"/>
</dbReference>
<keyword evidence="4" id="KW-0472">Membrane</keyword>
<dbReference type="Proteomes" id="UP000694701">
    <property type="component" value="Unplaced"/>
</dbReference>
<evidence type="ECO:0000256" key="2">
    <source>
        <dbReference type="ARBA" id="ARBA00046280"/>
    </source>
</evidence>
<evidence type="ECO:0000256" key="1">
    <source>
        <dbReference type="ARBA" id="ARBA00008025"/>
    </source>
</evidence>
<evidence type="ECO:0000256" key="3">
    <source>
        <dbReference type="PROSITE-ProRule" id="PRU00290"/>
    </source>
</evidence>